<evidence type="ECO:0000313" key="2">
    <source>
        <dbReference type="Proteomes" id="UP001150603"/>
    </source>
</evidence>
<evidence type="ECO:0000313" key="1">
    <source>
        <dbReference type="EMBL" id="KAJ1948287.1"/>
    </source>
</evidence>
<dbReference type="EMBL" id="JANBPW010000784">
    <property type="protein sequence ID" value="KAJ1948287.1"/>
    <property type="molecule type" value="Genomic_DNA"/>
</dbReference>
<reference evidence="1" key="1">
    <citation type="submission" date="2022-07" db="EMBL/GenBank/DDBJ databases">
        <title>Phylogenomic reconstructions and comparative analyses of Kickxellomycotina fungi.</title>
        <authorList>
            <person name="Reynolds N.K."/>
            <person name="Stajich J.E."/>
            <person name="Barry K."/>
            <person name="Grigoriev I.V."/>
            <person name="Crous P."/>
            <person name="Smith M.E."/>
        </authorList>
    </citation>
    <scope>NUCLEOTIDE SEQUENCE</scope>
    <source>
        <strain evidence="1">NRRL 5244</strain>
    </source>
</reference>
<keyword evidence="2" id="KW-1185">Reference proteome</keyword>
<sequence>MEHHSSVASSGDSVTETGAVSSTSMLGNGNGNADGWTASRHGNVAGDSSDQQYIEPAATAGGEQHIGTMLDGDTGSSRHRMAGDMRRMAQTASPPRQPRPLPSLQFAESEHGVSLRESRSVPASATAARFPSHGERMSDIDYVELLDSYYDYLPFDESNHSMAAGEGHGSSSSSSPQHNAQRQSNKAALQLHKDRINSWRASRGLLTSDSGNIPAGRGGTSSYYGKADTDNSYSQTLENALFYSHAIQQINDGSDEAAPVVDGPSAVTVPRERPDRQTLQQRRGRSVVASREVLGSAMAGATASTFIPIPSAQLTAVTDTPVHELPPLPPIPPQHASIPIPSRSAPVSRGPSVSAKSNGDDSSIGVSSGRVAFTSEPPADNAPDSPTDGQAMREVQQSGSTAEEKEDDDGVKQRGSRRTSRISDAFAQLTVRKHGSRRSSMAEPRMSAEISDNPRRASVHSTVYSAQTQARRLSMTSQFSSAVRQGGGHHIHIPPSHESAAHQHHSASQQSRQIATRLLMRAGLSRIALRVAGKAPPQSSSSSSSLSANRPAAFGSSDALGGRPEFGASNVDLDPNGLQQLKAERRKQIKHVDADGFIEFEGDDALDPEHAQHYSAWLASQSGRGRALRHQRSLPHGLGSSGGASSSAAEAKWAALLRTLDASTMRGSRKVKQLVQAGLPMPQRADFYYLLAGAPRLELPNRYALLLAQGDLPIYDVIERDVPRCYPDHVLFADADGAGQRQLRRILRAYAHHNPAVGYCQGMGRLVGLFLIVGMSEERAFWAL</sequence>
<proteinExistence type="predicted"/>
<gene>
    <name evidence="1" type="ORF">FBU59_001664</name>
</gene>
<dbReference type="Proteomes" id="UP001150603">
    <property type="component" value="Unassembled WGS sequence"/>
</dbReference>
<feature type="non-terminal residue" evidence="1">
    <location>
        <position position="784"/>
    </location>
</feature>
<comment type="caution">
    <text evidence="1">The sequence shown here is derived from an EMBL/GenBank/DDBJ whole genome shotgun (WGS) entry which is preliminary data.</text>
</comment>
<protein>
    <submittedName>
        <fullName evidence="1">Uncharacterized protein</fullName>
    </submittedName>
</protein>
<name>A0ACC1JDD2_9FUNG</name>
<organism evidence="1 2">
    <name type="scientific">Linderina macrospora</name>
    <dbReference type="NCBI Taxonomy" id="4868"/>
    <lineage>
        <taxon>Eukaryota</taxon>
        <taxon>Fungi</taxon>
        <taxon>Fungi incertae sedis</taxon>
        <taxon>Zoopagomycota</taxon>
        <taxon>Kickxellomycotina</taxon>
        <taxon>Kickxellomycetes</taxon>
        <taxon>Kickxellales</taxon>
        <taxon>Kickxellaceae</taxon>
        <taxon>Linderina</taxon>
    </lineage>
</organism>
<accession>A0ACC1JDD2</accession>